<keyword evidence="5" id="KW-0472">Membrane</keyword>
<keyword evidence="2 4" id="KW-0064">Aspartyl protease</keyword>
<evidence type="ECO:0000256" key="3">
    <source>
        <dbReference type="PIRSR" id="PIRSR601461-1"/>
    </source>
</evidence>
<evidence type="ECO:0000313" key="9">
    <source>
        <dbReference type="Proteomes" id="UP000696573"/>
    </source>
</evidence>
<keyword evidence="9" id="KW-1185">Reference proteome</keyword>
<keyword evidence="4" id="KW-0378">Hydrolase</keyword>
<dbReference type="GO" id="GO:0006508">
    <property type="term" value="P:proteolysis"/>
    <property type="evidence" value="ECO:0007669"/>
    <property type="project" value="UniProtKB-KW"/>
</dbReference>
<dbReference type="SUPFAM" id="SSF50630">
    <property type="entry name" value="Acid proteases"/>
    <property type="match status" value="1"/>
</dbReference>
<feature type="chain" id="PRO_5040282452" description="Peptidase A1 domain-containing protein" evidence="6">
    <location>
        <begin position="20"/>
        <end position="472"/>
    </location>
</feature>
<dbReference type="PANTHER" id="PTHR47966">
    <property type="entry name" value="BETA-SITE APP-CLEAVING ENZYME, ISOFORM A-RELATED"/>
    <property type="match status" value="1"/>
</dbReference>
<dbReference type="OrthoDB" id="771136at2759"/>
<protein>
    <recommendedName>
        <fullName evidence="7">Peptidase A1 domain-containing protein</fullName>
    </recommendedName>
</protein>
<keyword evidence="5" id="KW-1133">Transmembrane helix</keyword>
<organism evidence="8 9">
    <name type="scientific">Clonostachys rhizophaga</name>
    <dbReference type="NCBI Taxonomy" id="160324"/>
    <lineage>
        <taxon>Eukaryota</taxon>
        <taxon>Fungi</taxon>
        <taxon>Dikarya</taxon>
        <taxon>Ascomycota</taxon>
        <taxon>Pezizomycotina</taxon>
        <taxon>Sordariomycetes</taxon>
        <taxon>Hypocreomycetidae</taxon>
        <taxon>Hypocreales</taxon>
        <taxon>Bionectriaceae</taxon>
        <taxon>Clonostachys</taxon>
    </lineage>
</organism>
<gene>
    <name evidence="8" type="ORF">CRHIZ90672A_00009921</name>
</gene>
<evidence type="ECO:0000256" key="1">
    <source>
        <dbReference type="ARBA" id="ARBA00007447"/>
    </source>
</evidence>
<feature type="active site" evidence="3">
    <location>
        <position position="68"/>
    </location>
</feature>
<dbReference type="PROSITE" id="PS51767">
    <property type="entry name" value="PEPTIDASE_A1"/>
    <property type="match status" value="1"/>
</dbReference>
<comment type="caution">
    <text evidence="8">The sequence shown here is derived from an EMBL/GenBank/DDBJ whole genome shotgun (WGS) entry which is preliminary data.</text>
</comment>
<feature type="domain" description="Peptidase A1" evidence="7">
    <location>
        <begin position="50"/>
        <end position="402"/>
    </location>
</feature>
<dbReference type="InterPro" id="IPR021109">
    <property type="entry name" value="Peptidase_aspartic_dom_sf"/>
</dbReference>
<evidence type="ECO:0000256" key="6">
    <source>
        <dbReference type="SAM" id="SignalP"/>
    </source>
</evidence>
<evidence type="ECO:0000256" key="5">
    <source>
        <dbReference type="SAM" id="Phobius"/>
    </source>
</evidence>
<dbReference type="AlphaFoldDB" id="A0A9N9YE70"/>
<accession>A0A9N9YE70</accession>
<dbReference type="InterPro" id="IPR034164">
    <property type="entry name" value="Pepsin-like_dom"/>
</dbReference>
<dbReference type="InterPro" id="IPR033121">
    <property type="entry name" value="PEPTIDASE_A1"/>
</dbReference>
<keyword evidence="5" id="KW-0812">Transmembrane</keyword>
<comment type="similarity">
    <text evidence="1 4">Belongs to the peptidase A1 family.</text>
</comment>
<keyword evidence="6" id="KW-0732">Signal</keyword>
<dbReference type="InterPro" id="IPR001969">
    <property type="entry name" value="Aspartic_peptidase_AS"/>
</dbReference>
<keyword evidence="4" id="KW-0645">Protease</keyword>
<evidence type="ECO:0000256" key="4">
    <source>
        <dbReference type="RuleBase" id="RU000454"/>
    </source>
</evidence>
<dbReference type="InterPro" id="IPR001461">
    <property type="entry name" value="Aspartic_peptidase_A1"/>
</dbReference>
<dbReference type="GO" id="GO:0004190">
    <property type="term" value="F:aspartic-type endopeptidase activity"/>
    <property type="evidence" value="ECO:0007669"/>
    <property type="project" value="UniProtKB-KW"/>
</dbReference>
<dbReference type="PANTHER" id="PTHR47966:SF51">
    <property type="entry name" value="BETA-SITE APP-CLEAVING ENZYME, ISOFORM A-RELATED"/>
    <property type="match status" value="1"/>
</dbReference>
<feature type="active site" evidence="3">
    <location>
        <position position="280"/>
    </location>
</feature>
<evidence type="ECO:0000313" key="8">
    <source>
        <dbReference type="EMBL" id="CAH0017887.1"/>
    </source>
</evidence>
<name>A0A9N9YE70_9HYPO</name>
<dbReference type="Pfam" id="PF00026">
    <property type="entry name" value="Asp"/>
    <property type="match status" value="1"/>
</dbReference>
<dbReference type="PROSITE" id="PS00141">
    <property type="entry name" value="ASP_PROTEASE"/>
    <property type="match status" value="1"/>
</dbReference>
<evidence type="ECO:0000259" key="7">
    <source>
        <dbReference type="PROSITE" id="PS51767"/>
    </source>
</evidence>
<dbReference type="EMBL" id="CABFNQ020000528">
    <property type="protein sequence ID" value="CAH0017887.1"/>
    <property type="molecule type" value="Genomic_DNA"/>
</dbReference>
<evidence type="ECO:0000256" key="2">
    <source>
        <dbReference type="ARBA" id="ARBA00022750"/>
    </source>
</evidence>
<dbReference type="CDD" id="cd05471">
    <property type="entry name" value="pepsin_like"/>
    <property type="match status" value="1"/>
</dbReference>
<dbReference type="GO" id="GO:0000324">
    <property type="term" value="C:fungal-type vacuole"/>
    <property type="evidence" value="ECO:0007669"/>
    <property type="project" value="TreeGrafter"/>
</dbReference>
<feature type="transmembrane region" description="Helical" evidence="5">
    <location>
        <begin position="429"/>
        <end position="448"/>
    </location>
</feature>
<dbReference type="PRINTS" id="PR00792">
    <property type="entry name" value="PEPSIN"/>
</dbReference>
<reference evidence="8" key="1">
    <citation type="submission" date="2021-10" db="EMBL/GenBank/DDBJ databases">
        <authorList>
            <person name="Piombo E."/>
        </authorList>
    </citation>
    <scope>NUCLEOTIDE SEQUENCE</scope>
</reference>
<sequence length="472" mass="50300">MKLTSASLVAFGLAGLSEASGRVNLRPREKNSSAINVNLSNWWNVTDYQWYGKVSVGTPPQEFNVLFDTGSSDLVIARKECTTCGNYTVFDASKSSTFSKIPGYPYQASYGTGGNAEPLTERAVMNGTIVSDVVAINGVSVANQTFLLVDDYPKALGENPLGPNIDGIFGLGPPGASVFSSEYNGTFITTFWNLVQSGALPESVFSLYLNSGSSTSGEATLGGVDSSKYEGELTKVDINQTVTGAIGEWFINTPKFYVDGKTIKNSNTSQEFPAAISLIDTGTAFIQAPDYQTAADIYAAISSEIKPLDDLGVWGAPCDVMEKLAPELTFTIGSEEKKANVTMPKAAFNLGRHKSHPNICQAVILHATEPLSETETVWVIGSPVLKGYYTVWDGKNMQLGLGNLKGTPTSGNNTAVVSSIPSPTSGSRVSLVPGILALFVSAVVLGFYHPVLNSSFFKECGRGSHNYRKCNN</sequence>
<proteinExistence type="inferred from homology"/>
<dbReference type="Gene3D" id="2.40.70.10">
    <property type="entry name" value="Acid Proteases"/>
    <property type="match status" value="2"/>
</dbReference>
<feature type="signal peptide" evidence="6">
    <location>
        <begin position="1"/>
        <end position="19"/>
    </location>
</feature>
<dbReference type="Proteomes" id="UP000696573">
    <property type="component" value="Unassembled WGS sequence"/>
</dbReference>